<keyword evidence="5" id="KW-1185">Reference proteome</keyword>
<dbReference type="AlphaFoldDB" id="A0ABD1CG09"/>
<feature type="compositionally biased region" description="Low complexity" evidence="2">
    <location>
        <begin position="68"/>
        <end position="83"/>
    </location>
</feature>
<feature type="region of interest" description="Disordered" evidence="2">
    <location>
        <begin position="1"/>
        <end position="85"/>
    </location>
</feature>
<reference evidence="4 5" key="1">
    <citation type="submission" date="2024-05" db="EMBL/GenBank/DDBJ databases">
        <title>Culex pipiens pipiens assembly and annotation.</title>
        <authorList>
            <person name="Alout H."/>
            <person name="Durand T."/>
        </authorList>
    </citation>
    <scope>NUCLEOTIDE SEQUENCE [LARGE SCALE GENOMIC DNA]</scope>
    <source>
        <strain evidence="4">HA-2024</strain>
        <tissue evidence="4">Whole body</tissue>
    </source>
</reference>
<organism evidence="4 5">
    <name type="scientific">Culex pipiens pipiens</name>
    <name type="common">Northern house mosquito</name>
    <dbReference type="NCBI Taxonomy" id="38569"/>
    <lineage>
        <taxon>Eukaryota</taxon>
        <taxon>Metazoa</taxon>
        <taxon>Ecdysozoa</taxon>
        <taxon>Arthropoda</taxon>
        <taxon>Hexapoda</taxon>
        <taxon>Insecta</taxon>
        <taxon>Pterygota</taxon>
        <taxon>Neoptera</taxon>
        <taxon>Endopterygota</taxon>
        <taxon>Diptera</taxon>
        <taxon>Nematocera</taxon>
        <taxon>Culicoidea</taxon>
        <taxon>Culicidae</taxon>
        <taxon>Culicinae</taxon>
        <taxon>Culicini</taxon>
        <taxon>Culex</taxon>
        <taxon>Culex</taxon>
    </lineage>
</organism>
<name>A0ABD1CG09_CULPP</name>
<evidence type="ECO:0000256" key="1">
    <source>
        <dbReference type="ARBA" id="ARBA00010136"/>
    </source>
</evidence>
<evidence type="ECO:0000313" key="4">
    <source>
        <dbReference type="EMBL" id="KAL1375337.1"/>
    </source>
</evidence>
<feature type="region of interest" description="Disordered" evidence="2">
    <location>
        <begin position="99"/>
        <end position="172"/>
    </location>
</feature>
<dbReference type="InterPro" id="IPR050344">
    <property type="entry name" value="Peptidase_M1_aminopeptidases"/>
</dbReference>
<dbReference type="PANTHER" id="PTHR11533">
    <property type="entry name" value="PROTEASE M1 ZINC METALLOPROTEASE"/>
    <property type="match status" value="1"/>
</dbReference>
<sequence length="419" mass="46998">MDVNLQGAGYPCGMIPDHRFQPSVRPPTRTNPSRDKATAEATIDGAVESGRAGQASNPASVRGHRTRSASARSPPRWTTSSSTLEIKLRHSARAWTGFRLPAGRPVRQPGASRTKLTESMQASSSSPLTMEWQTQNRSPAAPPSAMDARRERVPTTRPGRQPPTPTGKAATAELANSPVRAAAELQCGARLYRTVAEKLGWAVKPDENHLDTLLRPLILSRLVSFRCPETLAEARKRFHEHAKGTCVLPADLRSTCYKAVLQNGDQATFDEMLRLYRATDLHEEKDRISRALGCINNVDILRKVIDFAMSDEVRSQDAVFVIVSVAINPRGRDMTWNYFKENWKVLLDRYEGGFLLSRLIKYLTENFSTEERALEVEQFFKEHEFPGTERTVSQSIETIRLNVQWLKRDLEGISAYLKE</sequence>
<dbReference type="InterPro" id="IPR024571">
    <property type="entry name" value="ERAP1-like_C_dom"/>
</dbReference>
<evidence type="ECO:0000256" key="2">
    <source>
        <dbReference type="SAM" id="MobiDB-lite"/>
    </source>
</evidence>
<gene>
    <name evidence="4" type="ORF">pipiens_017552</name>
</gene>
<protein>
    <recommendedName>
        <fullName evidence="3">ERAP1-like C-terminal domain-containing protein</fullName>
    </recommendedName>
</protein>
<dbReference type="FunFam" id="1.25.50.20:FF:000002">
    <property type="entry name" value="Aminopeptidase"/>
    <property type="match status" value="1"/>
</dbReference>
<comment type="similarity">
    <text evidence="1">Belongs to the peptidase M1 family.</text>
</comment>
<dbReference type="PANTHER" id="PTHR11533:SF174">
    <property type="entry name" value="PUROMYCIN-SENSITIVE AMINOPEPTIDASE-RELATED"/>
    <property type="match status" value="1"/>
</dbReference>
<dbReference type="Gene3D" id="1.25.50.20">
    <property type="match status" value="1"/>
</dbReference>
<dbReference type="Pfam" id="PF11838">
    <property type="entry name" value="ERAP1_C"/>
    <property type="match status" value="1"/>
</dbReference>
<evidence type="ECO:0000313" key="5">
    <source>
        <dbReference type="Proteomes" id="UP001562425"/>
    </source>
</evidence>
<feature type="compositionally biased region" description="Polar residues" evidence="2">
    <location>
        <begin position="117"/>
        <end position="138"/>
    </location>
</feature>
<proteinExistence type="inferred from homology"/>
<dbReference type="Proteomes" id="UP001562425">
    <property type="component" value="Unassembled WGS sequence"/>
</dbReference>
<comment type="caution">
    <text evidence="4">The sequence shown here is derived from an EMBL/GenBank/DDBJ whole genome shotgun (WGS) entry which is preliminary data.</text>
</comment>
<dbReference type="EMBL" id="JBEHCU010012577">
    <property type="protein sequence ID" value="KAL1375337.1"/>
    <property type="molecule type" value="Genomic_DNA"/>
</dbReference>
<feature type="domain" description="ERAP1-like C-terminal" evidence="3">
    <location>
        <begin position="188"/>
        <end position="400"/>
    </location>
</feature>
<evidence type="ECO:0000259" key="3">
    <source>
        <dbReference type="Pfam" id="PF11838"/>
    </source>
</evidence>
<accession>A0ABD1CG09</accession>